<evidence type="ECO:0000256" key="7">
    <source>
        <dbReference type="ARBA" id="ARBA00023273"/>
    </source>
</evidence>
<sequence length="2019" mass="219783">MKTYTNQIIGYTIFISFLLLSNFTYSQDFNVQHIQDDIARTGGSNTSFTPVSSINNAIALANNNRKTSAGRNGSSTNLSGDDLAGARVLTGTNTLTYYRESGSVNANMRFNTSIWEYIGPSAGDNEMIVRGRYAINLNGTSNNTTQAITGITNAKKCIPFITGIMNNTNSEDADSGTAIAYLENNNTLRVLKGSNANNVTVYITLVEFTGSNWTVLHGDSGSVSADTGTINLKNNSDGTGTNTNVSAWSNAIIFSQHIGDTNASGTNDAIADNWPKMDPGNNNRTVDWTFNGHHDSAGTNRQFVHILTNSNLNVTRYQNSSNTAGESTINITSAGLTDINQALIVGSSTSSGTGTAYARGWRNYYLNSTTEAAHWSHRSGNTMAHEIQIVDLSGLTSSTTSSYCTSNGNNTSYEYIGNVQLNTINNYSGIGTTSTGYSDFTAISTTLNQNSTETITITPTWTGGSFSEGYSVWIDYNQDLDFNDFGEQVATIPPTGVSPVSATFTIPITASLGSTRMRISMKYNNTPTDPCESFNFGEVEDYTINIASGIPQPEINITGNSVTIYDGDTTPTTTDDTEFGSTGAGTPISHTFTIENTGNSALTIGTLTFSGANPLDFSISAAPATTVAASGSTTFTVDFNPIANGTRTAILSIANDDSNENPYNFTVQGTGVVPLTEGPGGVTSDLRLWLKGTDGLSYSSGQSVSLWADQGRGADATVNTTGQEPTYYDNTTRNINFNPVVEFDNTFATYSLDSDYSYNDTSTQFLEGDSGLYTQDIFLVVIPDDTPINKSFGFMDVFCGDADFSTNATDATGIGFGNFTGRVSGESICFAIDSYSTSIPNDGYAVNDGPNTSYDNVGIINARNNTAITQQELYYNANNIEYNQNDIPSFVNVENSRYWIGRSEGWEATANARIAEIITFSSRKVDTDLTQERNRIQSYLGIKYGITLGVNGTSQDYVDSDGTLIWDQSENAGFNYDIAGIGRDDASDLNQKQSRSVNNDTDGFGRTQGIITMGLTDIYDTNNLNQSNNATELNDKEFLVWGNNGADLNLAASTVDVNMSIGIGTLSTNVSFTRMQRIWKVVENAGDIPSVKISIPLDAVRNISPPGNYYMFISDTPVFDPTASYRLMTENGTNLETDYDFDGTKYITFGYAPQVIVERSVYFNGTVDFIDIENKLNLNASEFTISAWINRESGSNNTSILSKRDFLYSEGYDFKINALGRFEATWKNGIFLQSLSSSVEIPEDEWHQVAIIYKSGVATLYIDGIEDTSTTLSSPTSTNQYAYIGAAAKNTPTAYFKGNIDEVRIWDTALTQTQLQYIMNQEIEENGSFVDGKVMPTTVTKNDIITIPWSQLAAYYPMSIYTYTNTEDASGNGNQGYLRNLNTVDHQTAPLPYRSNSNGDWNTNATWLNGNLQTIPGTISIVDNTKTVDWNIVITNHNVTMDNTSLPSGNNENRKVLGLFVNANTLTVDGNNTIQTGNGLTVSHYLNLDGKIDLQGESQLIQTEDSDLAVTSAGTLEKDQQGTQDYFTYNYWSSPVGVSNTSSNNNSYTLNNNIFKDGTDPLAPVNINFVSGYNGNNGSPINIANYWIWKFSNRTSDNYASWQHIRNTGTLFPGEGFTMKGVANTNENVSLTQNYVIEGKPNNGDITLSINAGNDYLIGNPYPSAINADTFILDNAPNIEGTGNTTGTLYFWEHWGGSSHNLSDYQGGYATYNLSGGTPSASLGTNDPDVGTGGTPTKIPGKYIPVAQGFFVTGEANGTIKFNNSQRVFEKEGTNSVFVRDSANSSPTANADIGDDRTKIRLGFNSVNAIHRQLLVTADERATAGYEWGFDAKNLDDQMDDMYWVISDEQCLIQGINEINQTTILPIGIEVSNAGLNTITIDALINFPEELQVYVHDIDADTYHNLRTSDYQVNLATGIYLDRFEITFTNQTLSTDEFETNNLNTYFSNDTDSIVINNPNNIQVDEAKLSNVLGQTIYTFQTIESQNYIELKTKNLSTGTYIITLKTEIGEVSKKVLVN</sequence>
<evidence type="ECO:0000313" key="9">
    <source>
        <dbReference type="EMBL" id="MFD2541754.1"/>
    </source>
</evidence>
<comment type="caution">
    <text evidence="9">The sequence shown here is derived from an EMBL/GenBank/DDBJ whole genome shotgun (WGS) entry which is preliminary data.</text>
</comment>
<keyword evidence="3" id="KW-0963">Cytoplasm</keyword>
<evidence type="ECO:0000256" key="2">
    <source>
        <dbReference type="ARBA" id="ARBA00004496"/>
    </source>
</evidence>
<keyword evidence="6" id="KW-1015">Disulfide bond</keyword>
<dbReference type="Proteomes" id="UP001597467">
    <property type="component" value="Unassembled WGS sequence"/>
</dbReference>
<comment type="subcellular location">
    <subcellularLocation>
        <location evidence="1">Cell projection</location>
        <location evidence="1">Cilium</location>
    </subcellularLocation>
    <subcellularLocation>
        <location evidence="2">Cytoplasm</location>
    </subcellularLocation>
</comment>
<evidence type="ECO:0000313" key="10">
    <source>
        <dbReference type="Proteomes" id="UP001597467"/>
    </source>
</evidence>
<dbReference type="EMBL" id="JBHULM010000007">
    <property type="protein sequence ID" value="MFD2541754.1"/>
    <property type="molecule type" value="Genomic_DNA"/>
</dbReference>
<evidence type="ECO:0000256" key="5">
    <source>
        <dbReference type="ARBA" id="ARBA00023069"/>
    </source>
</evidence>
<keyword evidence="7" id="KW-0966">Cell projection</keyword>
<dbReference type="SUPFAM" id="SSF49899">
    <property type="entry name" value="Concanavalin A-like lectins/glucanases"/>
    <property type="match status" value="1"/>
</dbReference>
<dbReference type="Gene3D" id="2.60.40.10">
    <property type="entry name" value="Immunoglobulins"/>
    <property type="match status" value="1"/>
</dbReference>
<evidence type="ECO:0000256" key="4">
    <source>
        <dbReference type="ARBA" id="ARBA00022729"/>
    </source>
</evidence>
<dbReference type="InterPro" id="IPR013783">
    <property type="entry name" value="Ig-like_fold"/>
</dbReference>
<dbReference type="InterPro" id="IPR006558">
    <property type="entry name" value="LamG-like"/>
</dbReference>
<keyword evidence="5" id="KW-0969">Cilium</keyword>
<dbReference type="InterPro" id="IPR045474">
    <property type="entry name" value="GEVED"/>
</dbReference>
<dbReference type="Pfam" id="PF13385">
    <property type="entry name" value="Laminin_G_3"/>
    <property type="match status" value="1"/>
</dbReference>
<evidence type="ECO:0000256" key="3">
    <source>
        <dbReference type="ARBA" id="ARBA00022490"/>
    </source>
</evidence>
<accession>A0ABW5JYM5</accession>
<dbReference type="InterPro" id="IPR026444">
    <property type="entry name" value="Secre_tail"/>
</dbReference>
<evidence type="ECO:0000259" key="8">
    <source>
        <dbReference type="SMART" id="SM00560"/>
    </source>
</evidence>
<dbReference type="Pfam" id="PF22544">
    <property type="entry name" value="HYDIN_VesB_CFA65-like_Ig"/>
    <property type="match status" value="1"/>
</dbReference>
<feature type="domain" description="LamG-like jellyroll fold" evidence="8">
    <location>
        <begin position="1181"/>
        <end position="1313"/>
    </location>
</feature>
<dbReference type="InterPro" id="IPR013320">
    <property type="entry name" value="ConA-like_dom_sf"/>
</dbReference>
<proteinExistence type="predicted"/>
<keyword evidence="4" id="KW-0732">Signal</keyword>
<reference evidence="10" key="1">
    <citation type="journal article" date="2019" name="Int. J. Syst. Evol. Microbiol.">
        <title>The Global Catalogue of Microorganisms (GCM) 10K type strain sequencing project: providing services to taxonomists for standard genome sequencing and annotation.</title>
        <authorList>
            <consortium name="The Broad Institute Genomics Platform"/>
            <consortium name="The Broad Institute Genome Sequencing Center for Infectious Disease"/>
            <person name="Wu L."/>
            <person name="Ma J."/>
        </authorList>
    </citation>
    <scope>NUCLEOTIDE SEQUENCE [LARGE SCALE GENOMIC DNA]</scope>
    <source>
        <strain evidence="10">KCTC 42808</strain>
    </source>
</reference>
<evidence type="ECO:0000256" key="1">
    <source>
        <dbReference type="ARBA" id="ARBA00004138"/>
    </source>
</evidence>
<dbReference type="InterPro" id="IPR058515">
    <property type="entry name" value="DUF8202"/>
</dbReference>
<gene>
    <name evidence="9" type="ORF">ACFSSB_05430</name>
</gene>
<name>A0ABW5JYM5_9FLAO</name>
<dbReference type="NCBIfam" id="NF012200">
    <property type="entry name" value="choice_anch_D"/>
    <property type="match status" value="1"/>
</dbReference>
<dbReference type="NCBIfam" id="TIGR04183">
    <property type="entry name" value="Por_Secre_tail"/>
    <property type="match status" value="1"/>
</dbReference>
<keyword evidence="10" id="KW-1185">Reference proteome</keyword>
<dbReference type="SMART" id="SM00560">
    <property type="entry name" value="LamGL"/>
    <property type="match status" value="1"/>
</dbReference>
<organism evidence="9 10">
    <name type="scientific">Lacinutrix gracilariae</name>
    <dbReference type="NCBI Taxonomy" id="1747198"/>
    <lineage>
        <taxon>Bacteria</taxon>
        <taxon>Pseudomonadati</taxon>
        <taxon>Bacteroidota</taxon>
        <taxon>Flavobacteriia</taxon>
        <taxon>Flavobacteriales</taxon>
        <taxon>Flavobacteriaceae</taxon>
        <taxon>Lacinutrix</taxon>
    </lineage>
</organism>
<evidence type="ECO:0000256" key="6">
    <source>
        <dbReference type="ARBA" id="ARBA00023157"/>
    </source>
</evidence>
<dbReference type="Pfam" id="PF26628">
    <property type="entry name" value="DUF8202"/>
    <property type="match status" value="1"/>
</dbReference>
<dbReference type="RefSeq" id="WP_379901795.1">
    <property type="nucleotide sequence ID" value="NZ_JBHULM010000007.1"/>
</dbReference>
<protein>
    <submittedName>
        <fullName evidence="9">LamG-like jellyroll fold domain-containing protein</fullName>
    </submittedName>
</protein>
<dbReference type="Gene3D" id="2.60.120.200">
    <property type="match status" value="1"/>
</dbReference>
<dbReference type="InterPro" id="IPR053879">
    <property type="entry name" value="HYDIN_VesB_CFA65-like_Ig"/>
</dbReference>
<dbReference type="Pfam" id="PF20009">
    <property type="entry name" value="GEVED"/>
    <property type="match status" value="1"/>
</dbReference>